<dbReference type="EMBL" id="CP050063">
    <property type="protein sequence ID" value="QIP14601.1"/>
    <property type="molecule type" value="Genomic_DNA"/>
</dbReference>
<evidence type="ECO:0000313" key="2">
    <source>
        <dbReference type="Proteomes" id="UP000501802"/>
    </source>
</evidence>
<dbReference type="KEGG" id="spib:G8759_19290"/>
<keyword evidence="2" id="KW-1185">Reference proteome</keyword>
<proteinExistence type="predicted"/>
<dbReference type="Gene3D" id="3.10.20.30">
    <property type="match status" value="1"/>
</dbReference>
<dbReference type="InterPro" id="IPR012675">
    <property type="entry name" value="Beta-grasp_dom_sf"/>
</dbReference>
<accession>A0A6G9AQ39</accession>
<dbReference type="PANTHER" id="PTHR34472">
    <property type="entry name" value="SULFUR CARRIER PROTEIN THIS"/>
    <property type="match status" value="1"/>
</dbReference>
<organism evidence="1 2">
    <name type="scientific">Spirosoma aureum</name>
    <dbReference type="NCBI Taxonomy" id="2692134"/>
    <lineage>
        <taxon>Bacteria</taxon>
        <taxon>Pseudomonadati</taxon>
        <taxon>Bacteroidota</taxon>
        <taxon>Cytophagia</taxon>
        <taxon>Cytophagales</taxon>
        <taxon>Cytophagaceae</taxon>
        <taxon>Spirosoma</taxon>
    </lineage>
</organism>
<dbReference type="CDD" id="cd00565">
    <property type="entry name" value="Ubl_ThiS"/>
    <property type="match status" value="1"/>
</dbReference>
<dbReference type="NCBIfam" id="TIGR01683">
    <property type="entry name" value="thiS"/>
    <property type="match status" value="1"/>
</dbReference>
<dbReference type="PANTHER" id="PTHR34472:SF1">
    <property type="entry name" value="SULFUR CARRIER PROTEIN THIS"/>
    <property type="match status" value="1"/>
</dbReference>
<dbReference type="InterPro" id="IPR016155">
    <property type="entry name" value="Mopterin_synth/thiamin_S_b"/>
</dbReference>
<dbReference type="RefSeq" id="WP_167210992.1">
    <property type="nucleotide sequence ID" value="NZ_CP050063.1"/>
</dbReference>
<evidence type="ECO:0000313" key="1">
    <source>
        <dbReference type="EMBL" id="QIP14601.1"/>
    </source>
</evidence>
<dbReference type="AlphaFoldDB" id="A0A6G9AQ39"/>
<dbReference type="SUPFAM" id="SSF54285">
    <property type="entry name" value="MoaD/ThiS"/>
    <property type="match status" value="1"/>
</dbReference>
<dbReference type="InterPro" id="IPR003749">
    <property type="entry name" value="ThiS/MoaD-like"/>
</dbReference>
<dbReference type="Pfam" id="PF02597">
    <property type="entry name" value="ThiS"/>
    <property type="match status" value="1"/>
</dbReference>
<protein>
    <submittedName>
        <fullName evidence="1">Sulfur carrier protein ThiS</fullName>
    </submittedName>
</protein>
<name>A0A6G9AQ39_9BACT</name>
<gene>
    <name evidence="1" type="primary">thiS</name>
    <name evidence="1" type="ORF">G8759_19290</name>
</gene>
<reference evidence="1 2" key="1">
    <citation type="submission" date="2020-03" db="EMBL/GenBank/DDBJ databases">
        <authorList>
            <person name="Kim M.K."/>
        </authorList>
    </citation>
    <scope>NUCLEOTIDE SEQUENCE [LARGE SCALE GENOMIC DNA]</scope>
    <source>
        <strain evidence="1 2">BT328</strain>
    </source>
</reference>
<sequence>MLVSVNNQSVEMPSAASLGSLLNQLALADQKGIAVAVNNTIVSRMDWSQYILSGNDKVTILQATQGG</sequence>
<dbReference type="InterPro" id="IPR010035">
    <property type="entry name" value="Thi_S"/>
</dbReference>
<dbReference type="Proteomes" id="UP000501802">
    <property type="component" value="Chromosome"/>
</dbReference>